<accession>A0A3B1DAG9</accession>
<dbReference type="AlphaFoldDB" id="A0A3B1DAG9"/>
<dbReference type="Gene3D" id="3.30.70.100">
    <property type="match status" value="1"/>
</dbReference>
<dbReference type="Pfam" id="PF00708">
    <property type="entry name" value="Acylphosphatase"/>
    <property type="match status" value="1"/>
</dbReference>
<organism evidence="2">
    <name type="scientific">hydrothermal vent metagenome</name>
    <dbReference type="NCBI Taxonomy" id="652676"/>
    <lineage>
        <taxon>unclassified sequences</taxon>
        <taxon>metagenomes</taxon>
        <taxon>ecological metagenomes</taxon>
    </lineage>
</organism>
<sequence>MNNQCEQHKISSAHLLVSGQVQGVGFRKFSQASALKLQLSGTVRNLADGRVELRVEGESKKIVALIQQLEQGPSRSEVKSVDVSWESAVKGYPIFSIM</sequence>
<dbReference type="InterPro" id="IPR036046">
    <property type="entry name" value="Acylphosphatase-like_dom_sf"/>
</dbReference>
<name>A0A3B1DAG9_9ZZZZ</name>
<feature type="domain" description="Acylphosphatase-like" evidence="1">
    <location>
        <begin position="12"/>
        <end position="98"/>
    </location>
</feature>
<proteinExistence type="predicted"/>
<dbReference type="InterPro" id="IPR020456">
    <property type="entry name" value="Acylphosphatase"/>
</dbReference>
<dbReference type="PANTHER" id="PTHR47268:SF4">
    <property type="entry name" value="ACYLPHOSPHATASE"/>
    <property type="match status" value="1"/>
</dbReference>
<dbReference type="InterPro" id="IPR001792">
    <property type="entry name" value="Acylphosphatase-like_dom"/>
</dbReference>
<dbReference type="SUPFAM" id="SSF54975">
    <property type="entry name" value="Acylphosphatase/BLUF domain-like"/>
    <property type="match status" value="1"/>
</dbReference>
<dbReference type="PROSITE" id="PS00150">
    <property type="entry name" value="ACYLPHOSPHATASE_1"/>
    <property type="match status" value="1"/>
</dbReference>
<dbReference type="GO" id="GO:0003998">
    <property type="term" value="F:acylphosphatase activity"/>
    <property type="evidence" value="ECO:0007669"/>
    <property type="project" value="UniProtKB-EC"/>
</dbReference>
<gene>
    <name evidence="2" type="ORF">MNBD_NITROSPIRAE01-624</name>
</gene>
<dbReference type="PROSITE" id="PS51160">
    <property type="entry name" value="ACYLPHOSPHATASE_3"/>
    <property type="match status" value="1"/>
</dbReference>
<dbReference type="EC" id="3.6.1.7" evidence="2"/>
<keyword evidence="2" id="KW-0378">Hydrolase</keyword>
<protein>
    <submittedName>
        <fullName evidence="2">Acylphosphate phosphohydrolase, putative</fullName>
        <ecNumber evidence="2">3.6.1.7</ecNumber>
    </submittedName>
</protein>
<dbReference type="InterPro" id="IPR017968">
    <property type="entry name" value="Acylphosphatase_CS"/>
</dbReference>
<evidence type="ECO:0000259" key="1">
    <source>
        <dbReference type="PROSITE" id="PS51160"/>
    </source>
</evidence>
<evidence type="ECO:0000313" key="2">
    <source>
        <dbReference type="EMBL" id="VAX28765.1"/>
    </source>
</evidence>
<dbReference type="PANTHER" id="PTHR47268">
    <property type="entry name" value="ACYLPHOSPHATASE"/>
    <property type="match status" value="1"/>
</dbReference>
<reference evidence="2" key="1">
    <citation type="submission" date="2018-06" db="EMBL/GenBank/DDBJ databases">
        <authorList>
            <person name="Zhirakovskaya E."/>
        </authorList>
    </citation>
    <scope>NUCLEOTIDE SEQUENCE</scope>
</reference>
<dbReference type="EMBL" id="UOGF01000042">
    <property type="protein sequence ID" value="VAX28765.1"/>
    <property type="molecule type" value="Genomic_DNA"/>
</dbReference>